<dbReference type="HOGENOM" id="CLU_3039064_0_0_2"/>
<gene>
    <name evidence="1" type="ORF">MSBRM_1588</name>
</gene>
<dbReference type="PATRIC" id="fig|1434108.4.peg.1987"/>
<dbReference type="AlphaFoldDB" id="A0A0E3LND6"/>
<protein>
    <submittedName>
        <fullName evidence="1">Mobile element protein</fullName>
    </submittedName>
</protein>
<dbReference type="KEGG" id="mby:MSBRM_1588"/>
<name>A0A0E3LND6_METBA</name>
<dbReference type="EMBL" id="CP009528">
    <property type="protein sequence ID" value="AKB54586.1"/>
    <property type="molecule type" value="Genomic_DNA"/>
</dbReference>
<keyword evidence="2" id="KW-1185">Reference proteome</keyword>
<sequence>MARKIATIIWHLIVNDEIYEDKIGYKKGEIQKRKIVETEIFSVDERIKIISEIFAITEKGDEEST</sequence>
<organism evidence="1 2">
    <name type="scientific">Methanosarcina barkeri MS</name>
    <dbReference type="NCBI Taxonomy" id="1434108"/>
    <lineage>
        <taxon>Archaea</taxon>
        <taxon>Methanobacteriati</taxon>
        <taxon>Methanobacteriota</taxon>
        <taxon>Stenosarchaea group</taxon>
        <taxon>Methanomicrobia</taxon>
        <taxon>Methanosarcinales</taxon>
        <taxon>Methanosarcinaceae</taxon>
        <taxon>Methanosarcina</taxon>
    </lineage>
</organism>
<evidence type="ECO:0000313" key="2">
    <source>
        <dbReference type="Proteomes" id="UP000033033"/>
    </source>
</evidence>
<reference evidence="1 2" key="1">
    <citation type="submission" date="2014-07" db="EMBL/GenBank/DDBJ databases">
        <title>Methanogenic archaea and the global carbon cycle.</title>
        <authorList>
            <person name="Henriksen J.R."/>
            <person name="Luke J."/>
            <person name="Reinhart S."/>
            <person name="Benedict M.N."/>
            <person name="Youngblut N.D."/>
            <person name="Metcalf M.E."/>
            <person name="Whitaker R.J."/>
            <person name="Metcalf W.W."/>
        </authorList>
    </citation>
    <scope>NUCLEOTIDE SEQUENCE [LARGE SCALE GENOMIC DNA]</scope>
    <source>
        <strain evidence="1 2">MS</strain>
    </source>
</reference>
<accession>A0A0E3LND6</accession>
<evidence type="ECO:0000313" key="1">
    <source>
        <dbReference type="EMBL" id="AKB54586.1"/>
    </source>
</evidence>
<proteinExistence type="predicted"/>
<dbReference type="Proteomes" id="UP000033033">
    <property type="component" value="Chromosome"/>
</dbReference>